<proteinExistence type="predicted"/>
<reference evidence="2" key="1">
    <citation type="submission" date="2016-10" db="EMBL/GenBank/DDBJ databases">
        <authorList>
            <person name="Varghese N."/>
            <person name="Submissions S."/>
        </authorList>
    </citation>
    <scope>NUCLEOTIDE SEQUENCE [LARGE SCALE GENOMIC DNA]</scope>
    <source>
        <strain evidence="2">UNC178MFTsu3.1</strain>
    </source>
</reference>
<keyword evidence="2" id="KW-1185">Reference proteome</keyword>
<name>A0A1I1ZZH1_9GAMM</name>
<accession>A0A1I1ZZH1</accession>
<dbReference type="RefSeq" id="WP_051549003.1">
    <property type="nucleotide sequence ID" value="NZ_FONH01000002.1"/>
</dbReference>
<evidence type="ECO:0000313" key="2">
    <source>
        <dbReference type="Proteomes" id="UP000199477"/>
    </source>
</evidence>
<gene>
    <name evidence="1" type="ORF">SAMN02799615_00868</name>
</gene>
<dbReference type="AlphaFoldDB" id="A0A1I1ZZH1"/>
<dbReference type="Proteomes" id="UP000199477">
    <property type="component" value="Unassembled WGS sequence"/>
</dbReference>
<evidence type="ECO:0000313" key="1">
    <source>
        <dbReference type="EMBL" id="SFE37065.1"/>
    </source>
</evidence>
<protein>
    <submittedName>
        <fullName evidence="1">Uncharacterized protein</fullName>
    </submittedName>
</protein>
<dbReference type="EMBL" id="FONH01000002">
    <property type="protein sequence ID" value="SFE37065.1"/>
    <property type="molecule type" value="Genomic_DNA"/>
</dbReference>
<sequence>MGWSIGYDRRWKRDVGYGVPATCDYPGCNAEINRGLAYVCGGEPYGGEHGCGLYFCDAHQLIAGDRRNNVQLCSRCYGGRGGPYKPTPDTPEWIHHKLTDESWKRWRETNVHEVAQLVSQLAKQPFTGARAASQEGPTP</sequence>
<organism evidence="1 2">
    <name type="scientific">Dyella marensis</name>
    <dbReference type="NCBI Taxonomy" id="500610"/>
    <lineage>
        <taxon>Bacteria</taxon>
        <taxon>Pseudomonadati</taxon>
        <taxon>Pseudomonadota</taxon>
        <taxon>Gammaproteobacteria</taxon>
        <taxon>Lysobacterales</taxon>
        <taxon>Rhodanobacteraceae</taxon>
        <taxon>Dyella</taxon>
    </lineage>
</organism>
<dbReference type="STRING" id="500610.SAMN02799615_00868"/>